<protein>
    <submittedName>
        <fullName evidence="1">ATP-dependent protease La</fullName>
    </submittedName>
</protein>
<proteinExistence type="predicted"/>
<dbReference type="GO" id="GO:0005524">
    <property type="term" value="F:ATP binding"/>
    <property type="evidence" value="ECO:0007669"/>
    <property type="project" value="InterPro"/>
</dbReference>
<dbReference type="GO" id="GO:0004176">
    <property type="term" value="F:ATP-dependent peptidase activity"/>
    <property type="evidence" value="ECO:0007669"/>
    <property type="project" value="InterPro"/>
</dbReference>
<dbReference type="InterPro" id="IPR027065">
    <property type="entry name" value="Lon_Prtase"/>
</dbReference>
<dbReference type="GO" id="GO:0007005">
    <property type="term" value="P:mitochondrion organization"/>
    <property type="evidence" value="ECO:0007669"/>
    <property type="project" value="TreeGrafter"/>
</dbReference>
<name>A0A8H4AA90_GIGMA</name>
<evidence type="ECO:0000313" key="2">
    <source>
        <dbReference type="Proteomes" id="UP000439903"/>
    </source>
</evidence>
<comment type="caution">
    <text evidence="1">The sequence shown here is derived from an EMBL/GenBank/DDBJ whole genome shotgun (WGS) entry which is preliminary data.</text>
</comment>
<evidence type="ECO:0000313" key="1">
    <source>
        <dbReference type="EMBL" id="KAF0462439.1"/>
    </source>
</evidence>
<dbReference type="GO" id="GO:0051131">
    <property type="term" value="P:chaperone-mediated protein complex assembly"/>
    <property type="evidence" value="ECO:0007669"/>
    <property type="project" value="TreeGrafter"/>
</dbReference>
<dbReference type="AlphaFoldDB" id="A0A8H4AA90"/>
<keyword evidence="1" id="KW-0645">Protease</keyword>
<organism evidence="1 2">
    <name type="scientific">Gigaspora margarita</name>
    <dbReference type="NCBI Taxonomy" id="4874"/>
    <lineage>
        <taxon>Eukaryota</taxon>
        <taxon>Fungi</taxon>
        <taxon>Fungi incertae sedis</taxon>
        <taxon>Mucoromycota</taxon>
        <taxon>Glomeromycotina</taxon>
        <taxon>Glomeromycetes</taxon>
        <taxon>Diversisporales</taxon>
        <taxon>Gigasporaceae</taxon>
        <taxon>Gigaspora</taxon>
    </lineage>
</organism>
<gene>
    <name evidence="1" type="ORF">F8M41_000296</name>
</gene>
<dbReference type="GO" id="GO:0005759">
    <property type="term" value="C:mitochondrial matrix"/>
    <property type="evidence" value="ECO:0007669"/>
    <property type="project" value="TreeGrafter"/>
</dbReference>
<reference evidence="1 2" key="1">
    <citation type="journal article" date="2019" name="Environ. Microbiol.">
        <title>At the nexus of three kingdoms: the genome of the mycorrhizal fungus Gigaspora margarita provides insights into plant, endobacterial and fungal interactions.</title>
        <authorList>
            <person name="Venice F."/>
            <person name="Ghignone S."/>
            <person name="Salvioli di Fossalunga A."/>
            <person name="Amselem J."/>
            <person name="Novero M."/>
            <person name="Xianan X."/>
            <person name="Sedzielewska Toro K."/>
            <person name="Morin E."/>
            <person name="Lipzen A."/>
            <person name="Grigoriev I.V."/>
            <person name="Henrissat B."/>
            <person name="Martin F.M."/>
            <person name="Bonfante P."/>
        </authorList>
    </citation>
    <scope>NUCLEOTIDE SEQUENCE [LARGE SCALE GENOMIC DNA]</scope>
    <source>
        <strain evidence="1 2">BEG34</strain>
    </source>
</reference>
<dbReference type="GO" id="GO:0004252">
    <property type="term" value="F:serine-type endopeptidase activity"/>
    <property type="evidence" value="ECO:0007669"/>
    <property type="project" value="InterPro"/>
</dbReference>
<keyword evidence="2" id="KW-1185">Reference proteome</keyword>
<accession>A0A8H4AA90</accession>
<keyword evidence="1" id="KW-0378">Hydrolase</keyword>
<dbReference type="GO" id="GO:0003697">
    <property type="term" value="F:single-stranded DNA binding"/>
    <property type="evidence" value="ECO:0007669"/>
    <property type="project" value="TreeGrafter"/>
</dbReference>
<dbReference type="EMBL" id="WTPW01001013">
    <property type="protein sequence ID" value="KAF0462439.1"/>
    <property type="molecule type" value="Genomic_DNA"/>
</dbReference>
<dbReference type="PANTHER" id="PTHR43718:SF2">
    <property type="entry name" value="LON PROTEASE HOMOLOG, MITOCHONDRIAL"/>
    <property type="match status" value="1"/>
</dbReference>
<dbReference type="OrthoDB" id="2411602at2759"/>
<dbReference type="Proteomes" id="UP000439903">
    <property type="component" value="Unassembled WGS sequence"/>
</dbReference>
<dbReference type="PANTHER" id="PTHR43718">
    <property type="entry name" value="LON PROTEASE"/>
    <property type="match status" value="1"/>
</dbReference>
<sequence length="151" mass="17444">MFVSTNGLLCGGSARIKAHASEHTEYQIVRTHLEWLSEIPWSKVIFDTLDIDKTRSQLEEDHYGLEPVRKCILEFLAVSVNYTGMKQWIIENKRLATRYDYDYKHKSYKRDADAVADPNYGYGYSNYDDYMTPTSTRATNVAKTKLDVDLG</sequence>
<dbReference type="GO" id="GO:0006515">
    <property type="term" value="P:protein quality control for misfolded or incompletely synthesized proteins"/>
    <property type="evidence" value="ECO:0007669"/>
    <property type="project" value="TreeGrafter"/>
</dbReference>